<proteinExistence type="predicted"/>
<name>A0A846WU64_9ACTN</name>
<reference evidence="2 3" key="1">
    <citation type="submission" date="2020-04" db="EMBL/GenBank/DDBJ databases">
        <title>MicrobeNet Type strains.</title>
        <authorList>
            <person name="Nicholson A.C."/>
        </authorList>
    </citation>
    <scope>NUCLEOTIDE SEQUENCE [LARGE SCALE GENOMIC DNA]</scope>
    <source>
        <strain evidence="2 3">ATCC BAA-14</strain>
    </source>
</reference>
<dbReference type="EMBL" id="JAAXPC010000032">
    <property type="protein sequence ID" value="NKY05268.1"/>
    <property type="molecule type" value="Genomic_DNA"/>
</dbReference>
<dbReference type="RefSeq" id="WP_006371779.1">
    <property type="nucleotide sequence ID" value="NZ_CP073075.1"/>
</dbReference>
<sequence length="117" mass="11776">MRRTVVLALAGTATAAGGLVVGTGAAAAALPDGAYRLCVHTQYGSSVEQRCGDYTVEGDKLIGTAGTLDLVSTPWGAYADIPPVSRTTFVKTGTGYQAINSVLGVPVAASTFTPVAD</sequence>
<evidence type="ECO:0000313" key="2">
    <source>
        <dbReference type="EMBL" id="NKY05268.1"/>
    </source>
</evidence>
<dbReference type="AlphaFoldDB" id="A0A846WU64"/>
<evidence type="ECO:0008006" key="4">
    <source>
        <dbReference type="Google" id="ProtNLM"/>
    </source>
</evidence>
<evidence type="ECO:0000313" key="3">
    <source>
        <dbReference type="Proteomes" id="UP000563898"/>
    </source>
</evidence>
<gene>
    <name evidence="2" type="ORF">HGA05_27300</name>
</gene>
<accession>A0A846WU64</accession>
<feature type="chain" id="PRO_5039676605" description="Secreted protein" evidence="1">
    <location>
        <begin position="16"/>
        <end position="117"/>
    </location>
</feature>
<comment type="caution">
    <text evidence="2">The sequence shown here is derived from an EMBL/GenBank/DDBJ whole genome shotgun (WGS) entry which is preliminary data.</text>
</comment>
<keyword evidence="1" id="KW-0732">Signal</keyword>
<feature type="signal peptide" evidence="1">
    <location>
        <begin position="1"/>
        <end position="15"/>
    </location>
</feature>
<organism evidence="2 3">
    <name type="scientific">Gordonia polyisoprenivorans</name>
    <dbReference type="NCBI Taxonomy" id="84595"/>
    <lineage>
        <taxon>Bacteria</taxon>
        <taxon>Bacillati</taxon>
        <taxon>Actinomycetota</taxon>
        <taxon>Actinomycetes</taxon>
        <taxon>Mycobacteriales</taxon>
        <taxon>Gordoniaceae</taxon>
        <taxon>Gordonia</taxon>
    </lineage>
</organism>
<dbReference type="Proteomes" id="UP000563898">
    <property type="component" value="Unassembled WGS sequence"/>
</dbReference>
<evidence type="ECO:0000256" key="1">
    <source>
        <dbReference type="SAM" id="SignalP"/>
    </source>
</evidence>
<protein>
    <recommendedName>
        <fullName evidence="4">Secreted protein</fullName>
    </recommendedName>
</protein>